<evidence type="ECO:0000313" key="2">
    <source>
        <dbReference type="EMBL" id="GIX74867.1"/>
    </source>
</evidence>
<dbReference type="Proteomes" id="UP001054945">
    <property type="component" value="Unassembled WGS sequence"/>
</dbReference>
<name>A0AAV4MR87_CAEEX</name>
<proteinExistence type="predicted"/>
<protein>
    <submittedName>
        <fullName evidence="2">Uncharacterized protein</fullName>
    </submittedName>
</protein>
<dbReference type="EMBL" id="BPLR01002534">
    <property type="protein sequence ID" value="GIX74867.1"/>
    <property type="molecule type" value="Genomic_DNA"/>
</dbReference>
<organism evidence="2 3">
    <name type="scientific">Caerostris extrusa</name>
    <name type="common">Bark spider</name>
    <name type="synonym">Caerostris bankana</name>
    <dbReference type="NCBI Taxonomy" id="172846"/>
    <lineage>
        <taxon>Eukaryota</taxon>
        <taxon>Metazoa</taxon>
        <taxon>Ecdysozoa</taxon>
        <taxon>Arthropoda</taxon>
        <taxon>Chelicerata</taxon>
        <taxon>Arachnida</taxon>
        <taxon>Araneae</taxon>
        <taxon>Araneomorphae</taxon>
        <taxon>Entelegynae</taxon>
        <taxon>Araneoidea</taxon>
        <taxon>Araneidae</taxon>
        <taxon>Caerostris</taxon>
    </lineage>
</organism>
<comment type="caution">
    <text evidence="2">The sequence shown here is derived from an EMBL/GenBank/DDBJ whole genome shotgun (WGS) entry which is preliminary data.</text>
</comment>
<evidence type="ECO:0000313" key="3">
    <source>
        <dbReference type="Proteomes" id="UP001054945"/>
    </source>
</evidence>
<dbReference type="AlphaFoldDB" id="A0AAV4MR87"/>
<keyword evidence="3" id="KW-1185">Reference proteome</keyword>
<feature type="region of interest" description="Disordered" evidence="1">
    <location>
        <begin position="125"/>
        <end position="193"/>
    </location>
</feature>
<sequence>MYCLLAGRSAPCTPSLAFPHSWQQRYTSPGSSKKALSDLNHPVGIEAGRSPKRDSLGNGMEEESRINYIVPCFEESSPEKKLAPTKVHTLHQRKTFSDVSGDGGRGQRWLRPHEAHAHHGCVLHPRGAHSARGRRAPERAVTSAATWRWTPATPRHPEHSTPSPVLAPKSRTTSTSDPEGKPNGPPASSFLTQ</sequence>
<feature type="compositionally biased region" description="Basic residues" evidence="1">
    <location>
        <begin position="125"/>
        <end position="134"/>
    </location>
</feature>
<gene>
    <name evidence="2" type="primary">AVEN_74104_1</name>
    <name evidence="2" type="ORF">CEXT_655521</name>
</gene>
<reference evidence="2 3" key="1">
    <citation type="submission" date="2021-06" db="EMBL/GenBank/DDBJ databases">
        <title>Caerostris extrusa draft genome.</title>
        <authorList>
            <person name="Kono N."/>
            <person name="Arakawa K."/>
        </authorList>
    </citation>
    <scope>NUCLEOTIDE SEQUENCE [LARGE SCALE GENOMIC DNA]</scope>
</reference>
<accession>A0AAV4MR87</accession>
<evidence type="ECO:0000256" key="1">
    <source>
        <dbReference type="SAM" id="MobiDB-lite"/>
    </source>
</evidence>